<feature type="signal peptide" evidence="1">
    <location>
        <begin position="1"/>
        <end position="17"/>
    </location>
</feature>
<protein>
    <submittedName>
        <fullName evidence="2">Periculin 3</fullName>
    </submittedName>
</protein>
<feature type="chain" id="PRO_5002910900" evidence="1">
    <location>
        <begin position="18"/>
        <end position="129"/>
    </location>
</feature>
<proteinExistence type="evidence at transcript level"/>
<evidence type="ECO:0000313" key="2">
    <source>
        <dbReference type="EMBL" id="ACO55950.1"/>
    </source>
</evidence>
<name>C1JCM9_HYDVU</name>
<reference evidence="2" key="1">
    <citation type="journal article" date="2010" name="Proc. Natl. Acad. Sci. U.S.A.">
        <title>In an early branching metazoan, bacterial colonization of the embryo is controlled by maternal antimicrobial peptides.</title>
        <authorList>
            <person name="Fraune S."/>
            <person name="Augustin R."/>
            <person name="Anton-Erxleben F."/>
            <person name="Wittlieb J."/>
            <person name="Gelhaus C."/>
            <person name="Klimovich V.B."/>
            <person name="Samoilovich M.P."/>
            <person name="Bosch T.C."/>
        </authorList>
    </citation>
    <scope>NUCLEOTIDE SEQUENCE</scope>
    <source>
        <strain evidence="2">AEP</strain>
    </source>
</reference>
<sequence length="129" mass="14636">MFMKIILIFSAILAATADEFSEFEDQYESSDTISSNVENENQFETENDYFPKSEYKPKKILCLGVDVTKKCLERADGNYAIDRKTKPGYVACVDMSPICMPCPYGMVFCDKTGYKGLGQCLRQCPPRSY</sequence>
<dbReference type="AlphaFoldDB" id="C1JCM9"/>
<accession>C1JCM9</accession>
<dbReference type="EMBL" id="FJ517733">
    <property type="protein sequence ID" value="ACO55950.1"/>
    <property type="molecule type" value="mRNA"/>
</dbReference>
<evidence type="ECO:0000256" key="1">
    <source>
        <dbReference type="SAM" id="SignalP"/>
    </source>
</evidence>
<keyword evidence="1" id="KW-0732">Signal</keyword>
<organism evidence="2">
    <name type="scientific">Hydra vulgaris</name>
    <name type="common">Hydra</name>
    <name type="synonym">Hydra attenuata</name>
    <dbReference type="NCBI Taxonomy" id="6087"/>
    <lineage>
        <taxon>Eukaryota</taxon>
        <taxon>Metazoa</taxon>
        <taxon>Cnidaria</taxon>
        <taxon>Hydrozoa</taxon>
        <taxon>Hydroidolina</taxon>
        <taxon>Anthoathecata</taxon>
        <taxon>Aplanulata</taxon>
        <taxon>Hydridae</taxon>
        <taxon>Hydra</taxon>
    </lineage>
</organism>